<gene>
    <name evidence="5" type="ORF">SAMN06265219_12144</name>
</gene>
<dbReference type="EMBL" id="FXTP01000021">
    <property type="protein sequence ID" value="SMO96776.1"/>
    <property type="molecule type" value="Genomic_DNA"/>
</dbReference>
<accession>A0A521FKW4</accession>
<dbReference type="Proteomes" id="UP000317557">
    <property type="component" value="Unassembled WGS sequence"/>
</dbReference>
<dbReference type="InterPro" id="IPR006645">
    <property type="entry name" value="NGN-like_dom"/>
</dbReference>
<evidence type="ECO:0000313" key="6">
    <source>
        <dbReference type="Proteomes" id="UP000317557"/>
    </source>
</evidence>
<feature type="domain" description="NusG-like N-terminal" evidence="4">
    <location>
        <begin position="2"/>
        <end position="90"/>
    </location>
</feature>
<evidence type="ECO:0000256" key="1">
    <source>
        <dbReference type="ARBA" id="ARBA00022814"/>
    </source>
</evidence>
<dbReference type="Pfam" id="PF02357">
    <property type="entry name" value="NusG"/>
    <property type="match status" value="1"/>
</dbReference>
<evidence type="ECO:0000256" key="3">
    <source>
        <dbReference type="ARBA" id="ARBA00023163"/>
    </source>
</evidence>
<keyword evidence="3" id="KW-0804">Transcription</keyword>
<dbReference type="InterPro" id="IPR043425">
    <property type="entry name" value="NusG-like"/>
</dbReference>
<sequence length="158" mass="18177">MAIYTRARAEKKVHDRLEDRGFEVYLPLKKSKRQWSDRVKVVAVPVISSYVFVCCTEKERFQVLQDDAVVNFVFYRGKPAVIRDEDMNRMWKFLADYSHMDLKVSNFKAGQKVTVQAGPLQGRDGEVMYTKDSRVGIRLESLGLQISAEVEGVMLGEH</sequence>
<dbReference type="GO" id="GO:0031564">
    <property type="term" value="P:transcription antitermination"/>
    <property type="evidence" value="ECO:0007669"/>
    <property type="project" value="UniProtKB-KW"/>
</dbReference>
<proteinExistence type="predicted"/>
<keyword evidence="6" id="KW-1185">Reference proteome</keyword>
<evidence type="ECO:0000313" key="5">
    <source>
        <dbReference type="EMBL" id="SMO96776.1"/>
    </source>
</evidence>
<dbReference type="AlphaFoldDB" id="A0A521FKW4"/>
<protein>
    <submittedName>
        <fullName evidence="5">Transcription antitermination factor NusG</fullName>
    </submittedName>
</protein>
<dbReference type="InterPro" id="IPR036735">
    <property type="entry name" value="NGN_dom_sf"/>
</dbReference>
<keyword evidence="2" id="KW-0805">Transcription regulation</keyword>
<dbReference type="PANTHER" id="PTHR30265">
    <property type="entry name" value="RHO-INTERACTING TRANSCRIPTION TERMINATION FACTOR NUSG"/>
    <property type="match status" value="1"/>
</dbReference>
<dbReference type="CDD" id="cd09895">
    <property type="entry name" value="NGN_SP_UpxY"/>
    <property type="match status" value="1"/>
</dbReference>
<dbReference type="Gene3D" id="3.30.70.940">
    <property type="entry name" value="NusG, N-terminal domain"/>
    <property type="match status" value="1"/>
</dbReference>
<keyword evidence="1" id="KW-0889">Transcription antitermination</keyword>
<dbReference type="GO" id="GO:0006354">
    <property type="term" value="P:DNA-templated transcription elongation"/>
    <property type="evidence" value="ECO:0007669"/>
    <property type="project" value="InterPro"/>
</dbReference>
<name>A0A521FKW4_9BACT</name>
<dbReference type="SUPFAM" id="SSF82679">
    <property type="entry name" value="N-utilization substance G protein NusG, N-terminal domain"/>
    <property type="match status" value="1"/>
</dbReference>
<evidence type="ECO:0000256" key="2">
    <source>
        <dbReference type="ARBA" id="ARBA00023015"/>
    </source>
</evidence>
<reference evidence="5 6" key="1">
    <citation type="submission" date="2017-05" db="EMBL/GenBank/DDBJ databases">
        <authorList>
            <person name="Varghese N."/>
            <person name="Submissions S."/>
        </authorList>
    </citation>
    <scope>NUCLEOTIDE SEQUENCE [LARGE SCALE GENOMIC DNA]</scope>
    <source>
        <strain evidence="5 6">DSM 21985</strain>
    </source>
</reference>
<organism evidence="5 6">
    <name type="scientific">Gracilimonas mengyeensis</name>
    <dbReference type="NCBI Taxonomy" id="1302730"/>
    <lineage>
        <taxon>Bacteria</taxon>
        <taxon>Pseudomonadati</taxon>
        <taxon>Balneolota</taxon>
        <taxon>Balneolia</taxon>
        <taxon>Balneolales</taxon>
        <taxon>Balneolaceae</taxon>
        <taxon>Gracilimonas</taxon>
    </lineage>
</organism>
<evidence type="ECO:0000259" key="4">
    <source>
        <dbReference type="Pfam" id="PF02357"/>
    </source>
</evidence>
<dbReference type="NCBIfam" id="NF033644">
    <property type="entry name" value="antiterm_UpxY"/>
    <property type="match status" value="1"/>
</dbReference>
<dbReference type="PANTHER" id="PTHR30265:SF4">
    <property type="entry name" value="KOW MOTIF FAMILY PROTEIN, EXPRESSED"/>
    <property type="match status" value="1"/>
</dbReference>